<comment type="caution">
    <text evidence="3">The sequence shown here is derived from an EMBL/GenBank/DDBJ whole genome shotgun (WGS) entry which is preliminary data.</text>
</comment>
<sequence>MFSALTLMLCLLAAHALVASGFSPGANLLPSARPLPTQLQYHRQENDRAWISLQPATSFASPTLHTVTFASISPNIVAVNNESGSANMLTQATYASNGEECPSGFETPRCDECGGAEQTIGETWNTFHCKGWPESSDDESDDRDDLNDSTESDDSEHTAADIQDGNNPRSTQNQQTDSDDQSPTERSRGDHGALSYDAESTSNGAEHSTFANQEAIVNQQVTERAIAEVGGVDTSGRNESLGEASRRCMI</sequence>
<evidence type="ECO:0000256" key="2">
    <source>
        <dbReference type="SAM" id="SignalP"/>
    </source>
</evidence>
<proteinExistence type="predicted"/>
<reference evidence="3 4" key="1">
    <citation type="submission" date="2018-10" db="EMBL/GenBank/DDBJ databases">
        <title>Fifty Aureobasidium pullulans genomes reveal a recombining polyextremotolerant generalist.</title>
        <authorList>
            <person name="Gostincar C."/>
            <person name="Turk M."/>
            <person name="Zajc J."/>
            <person name="Gunde-Cimerman N."/>
        </authorList>
    </citation>
    <scope>NUCLEOTIDE SEQUENCE [LARGE SCALE GENOMIC DNA]</scope>
    <source>
        <strain evidence="3 4">EXF-3519</strain>
    </source>
</reference>
<gene>
    <name evidence="3" type="ORF">D6C85_02382</name>
</gene>
<organism evidence="3 4">
    <name type="scientific">Aureobasidium pullulans</name>
    <name type="common">Black yeast</name>
    <name type="synonym">Pullularia pullulans</name>
    <dbReference type="NCBI Taxonomy" id="5580"/>
    <lineage>
        <taxon>Eukaryota</taxon>
        <taxon>Fungi</taxon>
        <taxon>Dikarya</taxon>
        <taxon>Ascomycota</taxon>
        <taxon>Pezizomycotina</taxon>
        <taxon>Dothideomycetes</taxon>
        <taxon>Dothideomycetidae</taxon>
        <taxon>Dothideales</taxon>
        <taxon>Saccotheciaceae</taxon>
        <taxon>Aureobasidium</taxon>
    </lineage>
</organism>
<feature type="compositionally biased region" description="Acidic residues" evidence="1">
    <location>
        <begin position="135"/>
        <end position="154"/>
    </location>
</feature>
<feature type="chain" id="PRO_5043198060" evidence="2">
    <location>
        <begin position="22"/>
        <end position="250"/>
    </location>
</feature>
<dbReference type="AlphaFoldDB" id="A0A4S9ZYD5"/>
<evidence type="ECO:0000313" key="4">
    <source>
        <dbReference type="Proteomes" id="UP000309734"/>
    </source>
</evidence>
<accession>A0A4S9ZYD5</accession>
<feature type="region of interest" description="Disordered" evidence="1">
    <location>
        <begin position="228"/>
        <end position="250"/>
    </location>
</feature>
<name>A0A4S9ZYD5_AURPU</name>
<protein>
    <submittedName>
        <fullName evidence="3">Uncharacterized protein</fullName>
    </submittedName>
</protein>
<keyword evidence="2" id="KW-0732">Signal</keyword>
<feature type="signal peptide" evidence="2">
    <location>
        <begin position="1"/>
        <end position="21"/>
    </location>
</feature>
<feature type="region of interest" description="Disordered" evidence="1">
    <location>
        <begin position="127"/>
        <end position="206"/>
    </location>
</feature>
<evidence type="ECO:0000313" key="3">
    <source>
        <dbReference type="EMBL" id="THZ76272.1"/>
    </source>
</evidence>
<evidence type="ECO:0000256" key="1">
    <source>
        <dbReference type="SAM" id="MobiDB-lite"/>
    </source>
</evidence>
<dbReference type="EMBL" id="QZBS01000042">
    <property type="protein sequence ID" value="THZ76272.1"/>
    <property type="molecule type" value="Genomic_DNA"/>
</dbReference>
<dbReference type="Proteomes" id="UP000309734">
    <property type="component" value="Unassembled WGS sequence"/>
</dbReference>